<dbReference type="EMBL" id="LCRD01000002">
    <property type="protein sequence ID" value="KKW30845.1"/>
    <property type="molecule type" value="Genomic_DNA"/>
</dbReference>
<gene>
    <name evidence="2" type="ORF">UY72_C0002G0020</name>
</gene>
<dbReference type="Proteomes" id="UP000034846">
    <property type="component" value="Unassembled WGS sequence"/>
</dbReference>
<keyword evidence="1" id="KW-0472">Membrane</keyword>
<reference evidence="2 3" key="1">
    <citation type="journal article" date="2015" name="Nature">
        <title>rRNA introns, odd ribosomes, and small enigmatic genomes across a large radiation of phyla.</title>
        <authorList>
            <person name="Brown C.T."/>
            <person name="Hug L.A."/>
            <person name="Thomas B.C."/>
            <person name="Sharon I."/>
            <person name="Castelle C.J."/>
            <person name="Singh A."/>
            <person name="Wilkins M.J."/>
            <person name="Williams K.H."/>
            <person name="Banfield J.F."/>
        </authorList>
    </citation>
    <scope>NUCLEOTIDE SEQUENCE [LARGE SCALE GENOMIC DNA]</scope>
</reference>
<proteinExistence type="predicted"/>
<comment type="caution">
    <text evidence="2">The sequence shown here is derived from an EMBL/GenBank/DDBJ whole genome shotgun (WGS) entry which is preliminary data.</text>
</comment>
<keyword evidence="1" id="KW-1133">Transmembrane helix</keyword>
<accession>A0A0G1XIV4</accession>
<sequence length="135" mass="15132">MPSPFLVYSTHMDAAHRASGNIMLEAVLDIVRFPLWWYSSGLLRTLRFAKEMIIGYERSLAVGIWVKNMFVPMFGQYDWQSRIISVFMRFVNVIGRGIGLLVVSIVIVMIAVAYMVLPIVAGLMVVYSALSALVG</sequence>
<name>A0A0G1XIV4_9BACT</name>
<keyword evidence="1" id="KW-0812">Transmembrane</keyword>
<evidence type="ECO:0000313" key="3">
    <source>
        <dbReference type="Proteomes" id="UP000034846"/>
    </source>
</evidence>
<protein>
    <submittedName>
        <fullName evidence="2">Uncharacterized protein</fullName>
    </submittedName>
</protein>
<evidence type="ECO:0000313" key="2">
    <source>
        <dbReference type="EMBL" id="KKW30845.1"/>
    </source>
</evidence>
<organism evidence="2 3">
    <name type="scientific">Candidatus Uhrbacteria bacterium GW2011_GWD2_52_7</name>
    <dbReference type="NCBI Taxonomy" id="1618989"/>
    <lineage>
        <taxon>Bacteria</taxon>
        <taxon>Candidatus Uhriibacteriota</taxon>
    </lineage>
</organism>
<feature type="transmembrane region" description="Helical" evidence="1">
    <location>
        <begin position="97"/>
        <end position="130"/>
    </location>
</feature>
<dbReference type="AlphaFoldDB" id="A0A0G1XIV4"/>
<evidence type="ECO:0000256" key="1">
    <source>
        <dbReference type="SAM" id="Phobius"/>
    </source>
</evidence>